<reference evidence="1" key="2">
    <citation type="submission" date="2020-09" db="EMBL/GenBank/DDBJ databases">
        <authorList>
            <person name="Sun Q."/>
            <person name="Zhou Y."/>
        </authorList>
    </citation>
    <scope>NUCLEOTIDE SEQUENCE</scope>
    <source>
        <strain evidence="1">CGMCC 1.15448</strain>
    </source>
</reference>
<name>A0A8J2UBD4_9BACT</name>
<dbReference type="EMBL" id="BMJC01000001">
    <property type="protein sequence ID" value="GGA93347.1"/>
    <property type="molecule type" value="Genomic_DNA"/>
</dbReference>
<dbReference type="Proteomes" id="UP000607559">
    <property type="component" value="Unassembled WGS sequence"/>
</dbReference>
<accession>A0A8J2UBD4</accession>
<sequence length="114" mass="13334">MLVAYDLSSYEHDSRFNTEGSAWTFLHDTCIERIDRELDLLTNDERANVRAIAERTGNMRETVDHEDKDTVLAVIVAWGVRIPVPDEGYNSFIKARLWLMSRYPSKMPREHQYS</sequence>
<dbReference type="AlphaFoldDB" id="A0A8J2UBD4"/>
<gene>
    <name evidence="1" type="ORF">GCM10011511_15940</name>
</gene>
<reference evidence="1" key="1">
    <citation type="journal article" date="2014" name="Int. J. Syst. Evol. Microbiol.">
        <title>Complete genome sequence of Corynebacterium casei LMG S-19264T (=DSM 44701T), isolated from a smear-ripened cheese.</title>
        <authorList>
            <consortium name="US DOE Joint Genome Institute (JGI-PGF)"/>
            <person name="Walter F."/>
            <person name="Albersmeier A."/>
            <person name="Kalinowski J."/>
            <person name="Ruckert C."/>
        </authorList>
    </citation>
    <scope>NUCLEOTIDE SEQUENCE</scope>
    <source>
        <strain evidence="1">CGMCC 1.15448</strain>
    </source>
</reference>
<keyword evidence="2" id="KW-1185">Reference proteome</keyword>
<organism evidence="1 2">
    <name type="scientific">Puia dinghuensis</name>
    <dbReference type="NCBI Taxonomy" id="1792502"/>
    <lineage>
        <taxon>Bacteria</taxon>
        <taxon>Pseudomonadati</taxon>
        <taxon>Bacteroidota</taxon>
        <taxon>Chitinophagia</taxon>
        <taxon>Chitinophagales</taxon>
        <taxon>Chitinophagaceae</taxon>
        <taxon>Puia</taxon>
    </lineage>
</organism>
<protein>
    <submittedName>
        <fullName evidence="1">Uncharacterized protein</fullName>
    </submittedName>
</protein>
<evidence type="ECO:0000313" key="2">
    <source>
        <dbReference type="Proteomes" id="UP000607559"/>
    </source>
</evidence>
<comment type="caution">
    <text evidence="1">The sequence shown here is derived from an EMBL/GenBank/DDBJ whole genome shotgun (WGS) entry which is preliminary data.</text>
</comment>
<proteinExistence type="predicted"/>
<evidence type="ECO:0000313" key="1">
    <source>
        <dbReference type="EMBL" id="GGA93347.1"/>
    </source>
</evidence>